<dbReference type="PANTHER" id="PTHR46072">
    <property type="entry name" value="AMIDASE-RELATED-RELATED"/>
    <property type="match status" value="1"/>
</dbReference>
<organism evidence="6 7">
    <name type="scientific">Collybia nuda</name>
    <dbReference type="NCBI Taxonomy" id="64659"/>
    <lineage>
        <taxon>Eukaryota</taxon>
        <taxon>Fungi</taxon>
        <taxon>Dikarya</taxon>
        <taxon>Basidiomycota</taxon>
        <taxon>Agaricomycotina</taxon>
        <taxon>Agaricomycetes</taxon>
        <taxon>Agaricomycetidae</taxon>
        <taxon>Agaricales</taxon>
        <taxon>Tricholomatineae</taxon>
        <taxon>Clitocybaceae</taxon>
        <taxon>Collybia</taxon>
    </lineage>
</organism>
<feature type="active site" description="Charge relay system" evidence="3">
    <location>
        <position position="206"/>
    </location>
</feature>
<gene>
    <name evidence="6" type="ORF">BDZ94DRAFT_798959</name>
</gene>
<feature type="active site" description="Acyl-ester intermediate" evidence="3">
    <location>
        <position position="230"/>
    </location>
</feature>
<dbReference type="GO" id="GO:0016787">
    <property type="term" value="F:hydrolase activity"/>
    <property type="evidence" value="ECO:0007669"/>
    <property type="project" value="UniProtKB-KW"/>
</dbReference>
<evidence type="ECO:0000259" key="5">
    <source>
        <dbReference type="Pfam" id="PF01425"/>
    </source>
</evidence>
<proteinExistence type="inferred from homology"/>
<dbReference type="Gene3D" id="3.90.1300.10">
    <property type="entry name" value="Amidase signature (AS) domain"/>
    <property type="match status" value="1"/>
</dbReference>
<dbReference type="AlphaFoldDB" id="A0A9P6CDE9"/>
<reference evidence="6" key="1">
    <citation type="submission" date="2020-11" db="EMBL/GenBank/DDBJ databases">
        <authorList>
            <consortium name="DOE Joint Genome Institute"/>
            <person name="Ahrendt S."/>
            <person name="Riley R."/>
            <person name="Andreopoulos W."/>
            <person name="Labutti K."/>
            <person name="Pangilinan J."/>
            <person name="Ruiz-Duenas F.J."/>
            <person name="Barrasa J.M."/>
            <person name="Sanchez-Garcia M."/>
            <person name="Camarero S."/>
            <person name="Miyauchi S."/>
            <person name="Serrano A."/>
            <person name="Linde D."/>
            <person name="Babiker R."/>
            <person name="Drula E."/>
            <person name="Ayuso-Fernandez I."/>
            <person name="Pacheco R."/>
            <person name="Padilla G."/>
            <person name="Ferreira P."/>
            <person name="Barriuso J."/>
            <person name="Kellner H."/>
            <person name="Castanera R."/>
            <person name="Alfaro M."/>
            <person name="Ramirez L."/>
            <person name="Pisabarro A.G."/>
            <person name="Kuo A."/>
            <person name="Tritt A."/>
            <person name="Lipzen A."/>
            <person name="He G."/>
            <person name="Yan M."/>
            <person name="Ng V."/>
            <person name="Cullen D."/>
            <person name="Martin F."/>
            <person name="Rosso M.-N."/>
            <person name="Henrissat B."/>
            <person name="Hibbett D."/>
            <person name="Martinez A.T."/>
            <person name="Grigoriev I.V."/>
        </authorList>
    </citation>
    <scope>NUCLEOTIDE SEQUENCE</scope>
    <source>
        <strain evidence="6">CBS 247.69</strain>
    </source>
</reference>
<dbReference type="Pfam" id="PF01425">
    <property type="entry name" value="Amidase"/>
    <property type="match status" value="1"/>
</dbReference>
<protein>
    <submittedName>
        <fullName evidence="6">General amidase</fullName>
    </submittedName>
</protein>
<dbReference type="InterPro" id="IPR036928">
    <property type="entry name" value="AS_sf"/>
</dbReference>
<dbReference type="Proteomes" id="UP000807353">
    <property type="component" value="Unassembled WGS sequence"/>
</dbReference>
<feature type="binding site" evidence="4">
    <location>
        <begin position="227"/>
        <end position="230"/>
    </location>
    <ligand>
        <name>substrate</name>
    </ligand>
</feature>
<evidence type="ECO:0000313" key="6">
    <source>
        <dbReference type="EMBL" id="KAF9461721.1"/>
    </source>
</evidence>
<feature type="domain" description="Amidase" evidence="5">
    <location>
        <begin position="75"/>
        <end position="550"/>
    </location>
</feature>
<evidence type="ECO:0000256" key="3">
    <source>
        <dbReference type="PIRSR" id="PIRSR001221-1"/>
    </source>
</evidence>
<evidence type="ECO:0000256" key="4">
    <source>
        <dbReference type="PIRSR" id="PIRSR001221-2"/>
    </source>
</evidence>
<dbReference type="PIRSF" id="PIRSF001221">
    <property type="entry name" value="Amidase_fungi"/>
    <property type="match status" value="1"/>
</dbReference>
<name>A0A9P6CDE9_9AGAR</name>
<accession>A0A9P6CDE9</accession>
<feature type="active site" description="Charge relay system" evidence="3">
    <location>
        <position position="131"/>
    </location>
</feature>
<feature type="binding site" evidence="4">
    <location>
        <position position="206"/>
    </location>
    <ligand>
        <name>substrate</name>
    </ligand>
</feature>
<sequence length="572" mass="63876">MSDNWKDICLARKSAQLALIPREWIIQVPPETQTNVMDVPQECGLLTKRELQITETTDVEILLNKLHSSEWSSEEVTTAFYKRSVIAQQLTNCLTEIFIERALQRARELDGILKKTGKIVGPLHGLPISLKDQFAMKGLETIMGYVAWVGKYAESDCVLVEILYECGAVPFVRTNVPQALMWWETYNHVFGRTTNPYNRRLTPGGSSGGEAALIAMRGSPLGVGTDVGGSQRVPAAFCNLYTLRPSYDRLPYYGAANSQEGQESIVSTLGPMSNSMSGIKIFTKAIIDAKPWTRDPLARKRQWSEEEYSLSEHGGGKMLCFGMMWDNGIARPHPPLQRAMKMTKEALEAAGHKVIDWEPHRLVELYVNSENIFGADGDYDRRSHCELSGEPVIETMAPIGDAHENILGEAFVRTLMDKSGLRSAYDLWKLHREKRELRKSHLEHWKKTVERTGTGRPVDAIISPTIAYTPAPHGLNMSDSFYSTLSNSLDYASCSFPVTFVDAELDKPQPPHAFYNHEDEALFNLYSTDVFAGSPVGLQLIGGPQEEEAVIAMTEIVDRALKVYDAKGRLAD</sequence>
<dbReference type="EMBL" id="MU150280">
    <property type="protein sequence ID" value="KAF9461721.1"/>
    <property type="molecule type" value="Genomic_DNA"/>
</dbReference>
<feature type="binding site" evidence="4">
    <location>
        <position position="180"/>
    </location>
    <ligand>
        <name>substrate</name>
    </ligand>
</feature>
<evidence type="ECO:0000313" key="7">
    <source>
        <dbReference type="Proteomes" id="UP000807353"/>
    </source>
</evidence>
<dbReference type="InterPro" id="IPR023631">
    <property type="entry name" value="Amidase_dom"/>
</dbReference>
<comment type="similarity">
    <text evidence="1">Belongs to the amidase family.</text>
</comment>
<dbReference type="SUPFAM" id="SSF75304">
    <property type="entry name" value="Amidase signature (AS) enzymes"/>
    <property type="match status" value="1"/>
</dbReference>
<keyword evidence="2" id="KW-0378">Hydrolase</keyword>
<keyword evidence="7" id="KW-1185">Reference proteome</keyword>
<dbReference type="OrthoDB" id="6428749at2759"/>
<comment type="caution">
    <text evidence="6">The sequence shown here is derived from an EMBL/GenBank/DDBJ whole genome shotgun (WGS) entry which is preliminary data.</text>
</comment>
<dbReference type="PANTHER" id="PTHR46072:SF2">
    <property type="entry name" value="AMIDASE (EUROFUNG)"/>
    <property type="match status" value="1"/>
</dbReference>
<evidence type="ECO:0000256" key="2">
    <source>
        <dbReference type="ARBA" id="ARBA00022801"/>
    </source>
</evidence>
<evidence type="ECO:0000256" key="1">
    <source>
        <dbReference type="ARBA" id="ARBA00009199"/>
    </source>
</evidence>